<dbReference type="EMBL" id="GBXM01086743">
    <property type="protein sequence ID" value="JAH21834.1"/>
    <property type="molecule type" value="Transcribed_RNA"/>
</dbReference>
<evidence type="ECO:0000313" key="1">
    <source>
        <dbReference type="EMBL" id="JAH21834.1"/>
    </source>
</evidence>
<proteinExistence type="predicted"/>
<sequence>MSETHSCTLCVSKRLREEERMFLHSKYLHFRVLHTETKC</sequence>
<protein>
    <submittedName>
        <fullName evidence="1">Uncharacterized protein</fullName>
    </submittedName>
</protein>
<organism evidence="1">
    <name type="scientific">Anguilla anguilla</name>
    <name type="common">European freshwater eel</name>
    <name type="synonym">Muraena anguilla</name>
    <dbReference type="NCBI Taxonomy" id="7936"/>
    <lineage>
        <taxon>Eukaryota</taxon>
        <taxon>Metazoa</taxon>
        <taxon>Chordata</taxon>
        <taxon>Craniata</taxon>
        <taxon>Vertebrata</taxon>
        <taxon>Euteleostomi</taxon>
        <taxon>Actinopterygii</taxon>
        <taxon>Neopterygii</taxon>
        <taxon>Teleostei</taxon>
        <taxon>Anguilliformes</taxon>
        <taxon>Anguillidae</taxon>
        <taxon>Anguilla</taxon>
    </lineage>
</organism>
<reference evidence="1" key="1">
    <citation type="submission" date="2014-11" db="EMBL/GenBank/DDBJ databases">
        <authorList>
            <person name="Amaro Gonzalez C."/>
        </authorList>
    </citation>
    <scope>NUCLEOTIDE SEQUENCE</scope>
</reference>
<accession>A0A0E9QYB8</accession>
<reference evidence="1" key="2">
    <citation type="journal article" date="2015" name="Fish Shellfish Immunol.">
        <title>Early steps in the European eel (Anguilla anguilla)-Vibrio vulnificus interaction in the gills: Role of the RtxA13 toxin.</title>
        <authorList>
            <person name="Callol A."/>
            <person name="Pajuelo D."/>
            <person name="Ebbesson L."/>
            <person name="Teles M."/>
            <person name="MacKenzie S."/>
            <person name="Amaro C."/>
        </authorList>
    </citation>
    <scope>NUCLEOTIDE SEQUENCE</scope>
</reference>
<dbReference type="AlphaFoldDB" id="A0A0E9QYB8"/>
<name>A0A0E9QYB8_ANGAN</name>